<dbReference type="GO" id="GO:0046872">
    <property type="term" value="F:metal ion binding"/>
    <property type="evidence" value="ECO:0007669"/>
    <property type="project" value="UniProtKB-KW"/>
</dbReference>
<comment type="cofactor">
    <cofactor evidence="2">
        <name>Mn(2+)</name>
        <dbReference type="ChEBI" id="CHEBI:29035"/>
    </cofactor>
    <text evidence="2">The Mn(2+) ion enhances activity.</text>
</comment>
<dbReference type="SUPFAM" id="SSF55031">
    <property type="entry name" value="Bacterial exopeptidase dimerisation domain"/>
    <property type="match status" value="1"/>
</dbReference>
<dbReference type="GO" id="GO:0050118">
    <property type="term" value="F:N-acetyldiaminopimelate deacetylase activity"/>
    <property type="evidence" value="ECO:0007669"/>
    <property type="project" value="UniProtKB-ARBA"/>
</dbReference>
<dbReference type="RefSeq" id="WP_160953987.1">
    <property type="nucleotide sequence ID" value="NZ_WWEQ01000060.1"/>
</dbReference>
<dbReference type="InterPro" id="IPR011650">
    <property type="entry name" value="Peptidase_M20_dimer"/>
</dbReference>
<keyword evidence="2" id="KW-0479">Metal-binding</keyword>
<comment type="caution">
    <text evidence="4">The sequence shown here is derived from an EMBL/GenBank/DDBJ whole genome shotgun (WGS) entry which is preliminary data.</text>
</comment>
<keyword evidence="2" id="KW-0464">Manganese</keyword>
<gene>
    <name evidence="4" type="ORF">GSY69_11530</name>
</gene>
<dbReference type="FunFam" id="3.30.70.360:FF:000001">
    <property type="entry name" value="N-acetyldiaminopimelate deacetylase"/>
    <property type="match status" value="1"/>
</dbReference>
<dbReference type="PANTHER" id="PTHR11014">
    <property type="entry name" value="PEPTIDASE M20 FAMILY MEMBER"/>
    <property type="match status" value="1"/>
</dbReference>
<dbReference type="InterPro" id="IPR036264">
    <property type="entry name" value="Bact_exopeptidase_dim_dom"/>
</dbReference>
<proteinExistence type="predicted"/>
<reference evidence="4 5" key="1">
    <citation type="submission" date="2020-01" db="EMBL/GenBank/DDBJ databases">
        <authorList>
            <person name="Deng T."/>
        </authorList>
    </citation>
    <scope>NUCLEOTIDE SEQUENCE [LARGE SCALE GENOMIC DNA]</scope>
    <source>
        <strain evidence="4 5">5221</strain>
    </source>
</reference>
<evidence type="ECO:0000313" key="5">
    <source>
        <dbReference type="Proteomes" id="UP000469215"/>
    </source>
</evidence>
<feature type="binding site" evidence="2">
    <location>
        <position position="143"/>
    </location>
    <ligand>
        <name>Mn(2+)</name>
        <dbReference type="ChEBI" id="CHEBI:29035"/>
        <label>2</label>
    </ligand>
</feature>
<accession>A0A6N9HAP6</accession>
<dbReference type="InterPro" id="IPR017439">
    <property type="entry name" value="Amidohydrolase"/>
</dbReference>
<feature type="domain" description="Peptidase M20 dimerisation" evidence="3">
    <location>
        <begin position="190"/>
        <end position="284"/>
    </location>
</feature>
<evidence type="ECO:0000313" key="4">
    <source>
        <dbReference type="EMBL" id="MYM20574.1"/>
    </source>
</evidence>
<dbReference type="Proteomes" id="UP000469215">
    <property type="component" value="Unassembled WGS sequence"/>
</dbReference>
<keyword evidence="1 4" id="KW-0378">Hydrolase</keyword>
<dbReference type="PANTHER" id="PTHR11014:SF63">
    <property type="entry name" value="METALLOPEPTIDASE, PUTATIVE (AFU_ORTHOLOGUE AFUA_6G09600)-RELATED"/>
    <property type="match status" value="1"/>
</dbReference>
<dbReference type="Gene3D" id="3.30.70.360">
    <property type="match status" value="1"/>
</dbReference>
<dbReference type="Gene3D" id="3.40.630.10">
    <property type="entry name" value="Zn peptidases"/>
    <property type="match status" value="1"/>
</dbReference>
<evidence type="ECO:0000256" key="1">
    <source>
        <dbReference type="ARBA" id="ARBA00022801"/>
    </source>
</evidence>
<evidence type="ECO:0000259" key="3">
    <source>
        <dbReference type="Pfam" id="PF07687"/>
    </source>
</evidence>
<dbReference type="InterPro" id="IPR002933">
    <property type="entry name" value="Peptidase_M20"/>
</dbReference>
<feature type="binding site" evidence="2">
    <location>
        <position position="171"/>
    </location>
    <ligand>
        <name>Mn(2+)</name>
        <dbReference type="ChEBI" id="CHEBI:29035"/>
        <label>2</label>
    </ligand>
</feature>
<sequence>MTFAAAGEAMLDELVALRRAIHADPEVGLELPRTQRRVLDALEGLPLEIALGQSTTSVTAVLRGTGRAGGGAGPAPAVLLRGDMDALPLTELTGLDYAATGEAMHACGHDLHMAALVGAARILGAHRDELPGDVVFMFQPGEEGYGGARNMIAEGVLDAAGPRIVAAYATHVSPSERGVFSTREGTLASGSCFLTITVRGQGGHASQPQDAVDPVPVAAEIILALQAMVTRRISVFDPVVLSLTQLSAGQTHNIIPDSATLSGTVRVLSNESLEIVRTESQRVAQGVAAAHGCAAEVDFRVDYPVTVNDSGEARRALAVLRELVGEDRVIEADHPIMPSEDFSYVLDAVPGAFVMLGAGDPSIPAAERANNHSPRVVFDDSVLGIEAAALASLARARLAAEAPAV</sequence>
<dbReference type="GO" id="GO:0019877">
    <property type="term" value="P:diaminopimelate biosynthetic process"/>
    <property type="evidence" value="ECO:0007669"/>
    <property type="project" value="UniProtKB-ARBA"/>
</dbReference>
<dbReference type="CDD" id="cd03886">
    <property type="entry name" value="M20_Acy1"/>
    <property type="match status" value="1"/>
</dbReference>
<keyword evidence="5" id="KW-1185">Reference proteome</keyword>
<feature type="binding site" evidence="2">
    <location>
        <position position="372"/>
    </location>
    <ligand>
        <name>Mn(2+)</name>
        <dbReference type="ChEBI" id="CHEBI:29035"/>
        <label>2</label>
    </ligand>
</feature>
<dbReference type="PIRSF" id="PIRSF005962">
    <property type="entry name" value="Pept_M20D_amidohydro"/>
    <property type="match status" value="1"/>
</dbReference>
<dbReference type="AlphaFoldDB" id="A0A6N9HAP6"/>
<dbReference type="SUPFAM" id="SSF53187">
    <property type="entry name" value="Zn-dependent exopeptidases"/>
    <property type="match status" value="1"/>
</dbReference>
<dbReference type="Pfam" id="PF07687">
    <property type="entry name" value="M20_dimer"/>
    <property type="match status" value="1"/>
</dbReference>
<dbReference type="Pfam" id="PF01546">
    <property type="entry name" value="Peptidase_M20"/>
    <property type="match status" value="1"/>
</dbReference>
<dbReference type="NCBIfam" id="TIGR01891">
    <property type="entry name" value="amidohydrolases"/>
    <property type="match status" value="1"/>
</dbReference>
<feature type="binding site" evidence="2">
    <location>
        <position position="109"/>
    </location>
    <ligand>
        <name>Mn(2+)</name>
        <dbReference type="ChEBI" id="CHEBI:29035"/>
        <label>2</label>
    </ligand>
</feature>
<dbReference type="EMBL" id="WWEQ01000060">
    <property type="protein sequence ID" value="MYM20574.1"/>
    <property type="molecule type" value="Genomic_DNA"/>
</dbReference>
<organism evidence="4 5">
    <name type="scientific">Brevibacterium rongguiense</name>
    <dbReference type="NCBI Taxonomy" id="2695267"/>
    <lineage>
        <taxon>Bacteria</taxon>
        <taxon>Bacillati</taxon>
        <taxon>Actinomycetota</taxon>
        <taxon>Actinomycetes</taxon>
        <taxon>Micrococcales</taxon>
        <taxon>Brevibacteriaceae</taxon>
        <taxon>Brevibacterium</taxon>
    </lineage>
</organism>
<evidence type="ECO:0000256" key="2">
    <source>
        <dbReference type="PIRSR" id="PIRSR005962-1"/>
    </source>
</evidence>
<feature type="binding site" evidence="2">
    <location>
        <position position="107"/>
    </location>
    <ligand>
        <name>Mn(2+)</name>
        <dbReference type="ChEBI" id="CHEBI:29035"/>
        <label>2</label>
    </ligand>
</feature>
<name>A0A6N9HAP6_9MICO</name>
<protein>
    <submittedName>
        <fullName evidence="4">Amidohydrolase</fullName>
    </submittedName>
</protein>